<dbReference type="AlphaFoldDB" id="A0A7V8NN85"/>
<keyword evidence="3" id="KW-1185">Reference proteome</keyword>
<accession>A0A7V8NN85</accession>
<evidence type="ECO:0000313" key="3">
    <source>
        <dbReference type="Proteomes" id="UP000567293"/>
    </source>
</evidence>
<feature type="non-terminal residue" evidence="2">
    <location>
        <position position="1"/>
    </location>
</feature>
<dbReference type="EMBL" id="JACDQQ010000541">
    <property type="protein sequence ID" value="MBA0084439.1"/>
    <property type="molecule type" value="Genomic_DNA"/>
</dbReference>
<reference evidence="2" key="1">
    <citation type="submission" date="2020-06" db="EMBL/GenBank/DDBJ databases">
        <title>Legume-microbial interactions unlock mineral nutrients during tropical forest succession.</title>
        <authorList>
            <person name="Epihov D.Z."/>
        </authorList>
    </citation>
    <scope>NUCLEOTIDE SEQUENCE [LARGE SCALE GENOMIC DNA]</scope>
    <source>
        <strain evidence="2">Pan2503</strain>
    </source>
</reference>
<evidence type="ECO:0000256" key="1">
    <source>
        <dbReference type="SAM" id="MobiDB-lite"/>
    </source>
</evidence>
<evidence type="ECO:0000313" key="2">
    <source>
        <dbReference type="EMBL" id="MBA0084439.1"/>
    </source>
</evidence>
<comment type="caution">
    <text evidence="2">The sequence shown here is derived from an EMBL/GenBank/DDBJ whole genome shotgun (WGS) entry which is preliminary data.</text>
</comment>
<gene>
    <name evidence="2" type="ORF">HRJ53_05550</name>
</gene>
<feature type="compositionally biased region" description="Low complexity" evidence="1">
    <location>
        <begin position="73"/>
        <end position="91"/>
    </location>
</feature>
<sequence>TTSRLADLLHGILSLAQAGLNDAKTRQQLNPALREAYLALLKGADVSKLDRGDTKSVRLAFEITRAFLESARRSAAGSESAVPAKPAPADAARAKKGGHT</sequence>
<dbReference type="Proteomes" id="UP000567293">
    <property type="component" value="Unassembled WGS sequence"/>
</dbReference>
<name>A0A7V8NN85_9BACT</name>
<proteinExistence type="predicted"/>
<protein>
    <submittedName>
        <fullName evidence="2">Uncharacterized protein</fullName>
    </submittedName>
</protein>
<organism evidence="2 3">
    <name type="scientific">Candidatus Acidiferrum panamense</name>
    <dbReference type="NCBI Taxonomy" id="2741543"/>
    <lineage>
        <taxon>Bacteria</taxon>
        <taxon>Pseudomonadati</taxon>
        <taxon>Acidobacteriota</taxon>
        <taxon>Terriglobia</taxon>
        <taxon>Candidatus Acidiferrales</taxon>
        <taxon>Candidatus Acidiferrum</taxon>
    </lineage>
</organism>
<feature type="region of interest" description="Disordered" evidence="1">
    <location>
        <begin position="72"/>
        <end position="100"/>
    </location>
</feature>